<dbReference type="Proteomes" id="UP000008524">
    <property type="component" value="Chromosome 9"/>
</dbReference>
<dbReference type="KEGG" id="tbr:Tb09.v1.0150"/>
<reference evidence="2 3" key="1">
    <citation type="journal article" date="2005" name="Science">
        <title>Comparative genomics of trypanosomatid parasitic protozoa.</title>
        <authorList>
            <person name="El-Sayed N.M."/>
            <person name="Myler P.J."/>
            <person name="Blandin G."/>
            <person name="Berriman M."/>
            <person name="Crabtree J."/>
            <person name="Aggarwal G."/>
            <person name="Caler E."/>
            <person name="Renauld H."/>
            <person name="Worthey E.A."/>
            <person name="Hertz-Fowler C."/>
            <person name="Ghedin E."/>
            <person name="Peacock C."/>
            <person name="Bartholomeu D.C."/>
            <person name="Haas B.J."/>
            <person name="Tran A.N."/>
            <person name="Wortman J.R."/>
            <person name="Alsmark U.C."/>
            <person name="Angiuoli S."/>
            <person name="Anupama A."/>
            <person name="Badger J."/>
            <person name="Bringaud F."/>
            <person name="Cadag E."/>
            <person name="Carlton J.M."/>
            <person name="Cerqueira G.C."/>
            <person name="Creasy T."/>
            <person name="Delcher A.L."/>
            <person name="Djikeng A."/>
            <person name="Embley T.M."/>
            <person name="Hauser C."/>
            <person name="Ivens A.C."/>
            <person name="Kummerfeld S.K."/>
            <person name="Pereira-Leal J.B."/>
            <person name="Nilsson D."/>
            <person name="Peterson J."/>
            <person name="Salzberg S.L."/>
            <person name="Shallom J."/>
            <person name="Silva J.C."/>
            <person name="Sundaram J."/>
            <person name="Westenberger S."/>
            <person name="White O."/>
            <person name="Melville S.E."/>
            <person name="Donelson J.E."/>
            <person name="Andersson B."/>
            <person name="Stuart K.D."/>
            <person name="Hall N."/>
        </authorList>
    </citation>
    <scope>NUCLEOTIDE SEQUENCE [LARGE SCALE GENOMIC DNA]</scope>
    <source>
        <strain evidence="2 3">927/4 GUTat10.1</strain>
    </source>
</reference>
<proteinExistence type="predicted"/>
<sequence length="361" mass="38273">MVVKRRGNGRLGKPPTDTGVSENSTGGTPPPESASQRGGAKQTTVASAIKQPASMPDGSLSQDRRKRRRRLSVPEEVAHAVVEGEEATGAVRDERLPENTQVVEPQLNDHDGKERYPLGVVQFPEEQRPWRSARRKAGVAEGGSDEVNAAQLPPTGNAVPQKPTRRLGRASAPPIPPVSTVEHDLQTTGGTCTSAPIAGDRASRTFQAAASPSEDIKQRPHRIPLIIDKGRFSKQKVEAPPGTATVVPMDTGENQTGVCEANSAPPTSCSHRGAQRLGHGQPADGTSGAVDSIEEGPGRGIEEASVDARRRRFMQVPVSRISLYTRLAEGGLDAADRPFVTCVVKHAQSSVSAWVSGFLSP</sequence>
<dbReference type="EMBL" id="CM000207">
    <property type="protein sequence ID" value="EAN76483.1"/>
    <property type="molecule type" value="Genomic_DNA"/>
</dbReference>
<name>Q38FD7_TRYB2</name>
<evidence type="ECO:0000313" key="2">
    <source>
        <dbReference type="EMBL" id="EAN76483.1"/>
    </source>
</evidence>
<dbReference type="RefSeq" id="XP_803700.1">
    <property type="nucleotide sequence ID" value="XM_798607.1"/>
</dbReference>
<organism evidence="2 3">
    <name type="scientific">Trypanosoma brucei brucei (strain 927/4 GUTat10.1)</name>
    <dbReference type="NCBI Taxonomy" id="185431"/>
    <lineage>
        <taxon>Eukaryota</taxon>
        <taxon>Discoba</taxon>
        <taxon>Euglenozoa</taxon>
        <taxon>Kinetoplastea</taxon>
        <taxon>Metakinetoplastina</taxon>
        <taxon>Trypanosomatida</taxon>
        <taxon>Trypanosomatidae</taxon>
        <taxon>Trypanosoma</taxon>
    </lineage>
</organism>
<dbReference type="InParanoid" id="Q38FD7"/>
<dbReference type="PaxDb" id="5691-EAN76483"/>
<dbReference type="GeneID" id="3660271"/>
<evidence type="ECO:0000256" key="1">
    <source>
        <dbReference type="SAM" id="MobiDB-lite"/>
    </source>
</evidence>
<feature type="region of interest" description="Disordered" evidence="1">
    <location>
        <begin position="1"/>
        <end position="197"/>
    </location>
</feature>
<dbReference type="AlphaFoldDB" id="Q38FD7"/>
<protein>
    <submittedName>
        <fullName evidence="2">Uncharacterized protein</fullName>
    </submittedName>
</protein>
<evidence type="ECO:0000313" key="3">
    <source>
        <dbReference type="Proteomes" id="UP000008524"/>
    </source>
</evidence>
<gene>
    <name evidence="2" type="ORF">Tb09.v1.0150</name>
</gene>
<accession>Q38FD7</accession>
<keyword evidence="3" id="KW-1185">Reference proteome</keyword>
<feature type="compositionally biased region" description="Polar residues" evidence="1">
    <location>
        <begin position="18"/>
        <end position="46"/>
    </location>
</feature>
<reference evidence="2 3" key="2">
    <citation type="journal article" date="2005" name="Science">
        <title>The genome of the African trypanosome Trypanosoma brucei.</title>
        <authorList>
            <person name="Berriman M."/>
            <person name="Ghedin E."/>
            <person name="Hertz-Fowler C."/>
            <person name="Blandin G."/>
            <person name="Renauld H."/>
            <person name="Bartholomeu D.C."/>
            <person name="Lennard N.J."/>
            <person name="Caler E."/>
            <person name="Hamlin N.E."/>
            <person name="Haas B."/>
            <person name="Bohme U."/>
            <person name="Hannick L."/>
            <person name="Aslett M.A."/>
            <person name="Shallom J."/>
            <person name="Marcello L."/>
            <person name="Hou L."/>
            <person name="Wickstead B."/>
            <person name="Alsmark U.C."/>
            <person name="Arrowsmith C."/>
            <person name="Atkin R.J."/>
            <person name="Barron A.J."/>
            <person name="Bringaud F."/>
            <person name="Brooks K."/>
            <person name="Carrington M."/>
            <person name="Cherevach I."/>
            <person name="Chillingworth T.J."/>
            <person name="Churcher C."/>
            <person name="Clark L.N."/>
            <person name="Corton C.H."/>
            <person name="Cronin A."/>
            <person name="Davies R.M."/>
            <person name="Doggett J."/>
            <person name="Djikeng A."/>
            <person name="Feldblyum T."/>
            <person name="Field M.C."/>
            <person name="Fraser A."/>
            <person name="Goodhead I."/>
            <person name="Hance Z."/>
            <person name="Harper D."/>
            <person name="Harris B.R."/>
            <person name="Hauser H."/>
            <person name="Hostetler J."/>
            <person name="Ivens A."/>
            <person name="Jagels K."/>
            <person name="Johnson D."/>
            <person name="Johnson J."/>
            <person name="Jones K."/>
            <person name="Kerhornou A.X."/>
            <person name="Koo H."/>
            <person name="Larke N."/>
            <person name="Landfear S."/>
            <person name="Larkin C."/>
            <person name="Leech V."/>
            <person name="Line A."/>
            <person name="Lord A."/>
            <person name="Macleod A."/>
            <person name="Mooney P.J."/>
            <person name="Moule S."/>
            <person name="Martin D.M."/>
            <person name="Morgan G.W."/>
            <person name="Mungall K."/>
            <person name="Norbertczak H."/>
            <person name="Ormond D."/>
            <person name="Pai G."/>
            <person name="Peacock C.S."/>
            <person name="Peterson J."/>
            <person name="Quail M.A."/>
            <person name="Rabbinowitsch E."/>
            <person name="Rajandream M.A."/>
            <person name="Reitter C."/>
            <person name="Salzberg S.L."/>
            <person name="Sanders M."/>
            <person name="Schobel S."/>
            <person name="Sharp S."/>
            <person name="Simmonds M."/>
            <person name="Simpson A.J."/>
            <person name="Tallon L."/>
            <person name="Turner C.M."/>
            <person name="Tait A."/>
            <person name="Tivey A.R."/>
            <person name="Van Aken S."/>
            <person name="Walker D."/>
            <person name="Wanless D."/>
            <person name="Wang S."/>
            <person name="White B."/>
            <person name="White O."/>
            <person name="Whitehead S."/>
            <person name="Woodward J."/>
            <person name="Wortman J."/>
            <person name="Adams M.D."/>
            <person name="Embley T.M."/>
            <person name="Gull K."/>
            <person name="Ullu E."/>
            <person name="Barry J.D."/>
            <person name="Fairlamb A.H."/>
            <person name="Opperdoes F."/>
            <person name="Barrell B.G."/>
            <person name="Donelson J.E."/>
            <person name="Hall N."/>
            <person name="Fraser C.M."/>
            <person name="Melville S.E."/>
            <person name="El-Sayed N.M."/>
        </authorList>
    </citation>
    <scope>NUCLEOTIDE SEQUENCE [LARGE SCALE GENOMIC DNA]</scope>
    <source>
        <strain evidence="2 3">927/4 GUTat10.1</strain>
    </source>
</reference>
<dbReference type="OrthoDB" id="251516at2759"/>
<feature type="region of interest" description="Disordered" evidence="1">
    <location>
        <begin position="261"/>
        <end position="303"/>
    </location>
</feature>
<feature type="compositionally biased region" description="Basic and acidic residues" evidence="1">
    <location>
        <begin position="107"/>
        <end position="116"/>
    </location>
</feature>